<keyword evidence="1" id="KW-0496">Mitochondrion</keyword>
<organism evidence="1">
    <name type="scientific">Picea glauca</name>
    <name type="common">White spruce</name>
    <name type="synonym">Pinus glauca</name>
    <dbReference type="NCBI Taxonomy" id="3330"/>
    <lineage>
        <taxon>Eukaryota</taxon>
        <taxon>Viridiplantae</taxon>
        <taxon>Streptophyta</taxon>
        <taxon>Embryophyta</taxon>
        <taxon>Tracheophyta</taxon>
        <taxon>Spermatophyta</taxon>
        <taxon>Pinopsida</taxon>
        <taxon>Pinidae</taxon>
        <taxon>Conifers I</taxon>
        <taxon>Pinales</taxon>
        <taxon>Pinaceae</taxon>
        <taxon>Picea</taxon>
    </lineage>
</organism>
<accession>A0A101M491</accession>
<evidence type="ECO:0000313" key="1">
    <source>
        <dbReference type="EMBL" id="KUM50619.1"/>
    </source>
</evidence>
<geneLocation type="mitochondrion" evidence="1"/>
<dbReference type="EMBL" id="LKAM01000001">
    <property type="protein sequence ID" value="KUM50619.1"/>
    <property type="molecule type" value="Genomic_DNA"/>
</dbReference>
<reference evidence="1" key="1">
    <citation type="journal article" date="2015" name="Genome Biol. Evol.">
        <title>Organellar Genomes of White Spruce (Picea glauca): Assembly and Annotation.</title>
        <authorList>
            <person name="Jackman S.D."/>
            <person name="Warren R.L."/>
            <person name="Gibb E.A."/>
            <person name="Vandervalk B.P."/>
            <person name="Mohamadi H."/>
            <person name="Chu J."/>
            <person name="Raymond A."/>
            <person name="Pleasance S."/>
            <person name="Coope R."/>
            <person name="Wildung M.R."/>
            <person name="Ritland C.E."/>
            <person name="Bousquet J."/>
            <person name="Jones S.J."/>
            <person name="Bohlmann J."/>
            <person name="Birol I."/>
        </authorList>
    </citation>
    <scope>NUCLEOTIDE SEQUENCE [LARGE SCALE GENOMIC DNA]</scope>
    <source>
        <tissue evidence="1">Flushing bud</tissue>
    </source>
</reference>
<comment type="caution">
    <text evidence="1">The sequence shown here is derived from an EMBL/GenBank/DDBJ whole genome shotgun (WGS) entry which is preliminary data.</text>
</comment>
<gene>
    <name evidence="1" type="ORF">ABT39_MTgene463</name>
</gene>
<name>A0A101M491_PICGL</name>
<protein>
    <submittedName>
        <fullName evidence="1">Uncharacterized protein</fullName>
    </submittedName>
</protein>
<sequence length="71" mass="7809">MSVCTYTMRFPPHKNPPRGSTTSTCAIEGQLIVYLTHNTPGLTPNSVVKHSYECHHATKGSYPTTSLTMDI</sequence>
<dbReference type="AlphaFoldDB" id="A0A101M491"/>
<proteinExistence type="predicted"/>